<feature type="transmembrane region" description="Helical" evidence="7">
    <location>
        <begin position="71"/>
        <end position="92"/>
    </location>
</feature>
<protein>
    <submittedName>
        <fullName evidence="9">Carbohydrate ABC transporter membrane protein 1, CUT1 family</fullName>
    </submittedName>
</protein>
<feature type="domain" description="ABC transmembrane type-1" evidence="8">
    <location>
        <begin position="67"/>
        <end position="279"/>
    </location>
</feature>
<dbReference type="PANTHER" id="PTHR30193:SF37">
    <property type="entry name" value="INNER MEMBRANE ABC TRANSPORTER PERMEASE PROTEIN YCJO"/>
    <property type="match status" value="1"/>
</dbReference>
<proteinExistence type="inferred from homology"/>
<dbReference type="RefSeq" id="WP_089283092.1">
    <property type="nucleotide sequence ID" value="NZ_FZOJ01000010.1"/>
</dbReference>
<evidence type="ECO:0000256" key="3">
    <source>
        <dbReference type="ARBA" id="ARBA00022475"/>
    </source>
</evidence>
<evidence type="ECO:0000313" key="9">
    <source>
        <dbReference type="EMBL" id="SNS44364.1"/>
    </source>
</evidence>
<organism evidence="9 10">
    <name type="scientific">Anaerovirgula multivorans</name>
    <dbReference type="NCBI Taxonomy" id="312168"/>
    <lineage>
        <taxon>Bacteria</taxon>
        <taxon>Bacillati</taxon>
        <taxon>Bacillota</taxon>
        <taxon>Clostridia</taxon>
        <taxon>Peptostreptococcales</taxon>
        <taxon>Natronincolaceae</taxon>
        <taxon>Anaerovirgula</taxon>
    </lineage>
</organism>
<keyword evidence="10" id="KW-1185">Reference proteome</keyword>
<comment type="similarity">
    <text evidence="7">Belongs to the binding-protein-dependent transport system permease family.</text>
</comment>
<evidence type="ECO:0000313" key="10">
    <source>
        <dbReference type="Proteomes" id="UP000198304"/>
    </source>
</evidence>
<dbReference type="Proteomes" id="UP000198304">
    <property type="component" value="Unassembled WGS sequence"/>
</dbReference>
<dbReference type="OrthoDB" id="9786413at2"/>
<keyword evidence="5 7" id="KW-1133">Transmembrane helix</keyword>
<dbReference type="InterPro" id="IPR035906">
    <property type="entry name" value="MetI-like_sf"/>
</dbReference>
<reference evidence="9 10" key="1">
    <citation type="submission" date="2017-06" db="EMBL/GenBank/DDBJ databases">
        <authorList>
            <person name="Kim H.J."/>
            <person name="Triplett B.A."/>
        </authorList>
    </citation>
    <scope>NUCLEOTIDE SEQUENCE [LARGE SCALE GENOMIC DNA]</scope>
    <source>
        <strain evidence="9 10">SCA</strain>
    </source>
</reference>
<dbReference type="InterPro" id="IPR051393">
    <property type="entry name" value="ABC_transporter_permease"/>
</dbReference>
<evidence type="ECO:0000256" key="4">
    <source>
        <dbReference type="ARBA" id="ARBA00022692"/>
    </source>
</evidence>
<feature type="transmembrane region" description="Helical" evidence="7">
    <location>
        <begin position="104"/>
        <end position="124"/>
    </location>
</feature>
<dbReference type="CDD" id="cd06261">
    <property type="entry name" value="TM_PBP2"/>
    <property type="match status" value="1"/>
</dbReference>
<dbReference type="PANTHER" id="PTHR30193">
    <property type="entry name" value="ABC TRANSPORTER PERMEASE PROTEIN"/>
    <property type="match status" value="1"/>
</dbReference>
<accession>A0A239EKG8</accession>
<gene>
    <name evidence="9" type="ORF">SAMN05446037_101051</name>
</gene>
<keyword evidence="3" id="KW-1003">Cell membrane</keyword>
<dbReference type="Pfam" id="PF00528">
    <property type="entry name" value="BPD_transp_1"/>
    <property type="match status" value="1"/>
</dbReference>
<dbReference type="SUPFAM" id="SSF161098">
    <property type="entry name" value="MetI-like"/>
    <property type="match status" value="1"/>
</dbReference>
<dbReference type="EMBL" id="FZOJ01000010">
    <property type="protein sequence ID" value="SNS44364.1"/>
    <property type="molecule type" value="Genomic_DNA"/>
</dbReference>
<evidence type="ECO:0000256" key="2">
    <source>
        <dbReference type="ARBA" id="ARBA00022448"/>
    </source>
</evidence>
<dbReference type="AlphaFoldDB" id="A0A239EKG8"/>
<dbReference type="PROSITE" id="PS50928">
    <property type="entry name" value="ABC_TM1"/>
    <property type="match status" value="1"/>
</dbReference>
<comment type="subcellular location">
    <subcellularLocation>
        <location evidence="1 7">Cell membrane</location>
        <topology evidence="1 7">Multi-pass membrane protein</topology>
    </subcellularLocation>
</comment>
<dbReference type="GO" id="GO:0055085">
    <property type="term" value="P:transmembrane transport"/>
    <property type="evidence" value="ECO:0007669"/>
    <property type="project" value="InterPro"/>
</dbReference>
<feature type="transmembrane region" description="Helical" evidence="7">
    <location>
        <begin position="12"/>
        <end position="33"/>
    </location>
</feature>
<dbReference type="InterPro" id="IPR000515">
    <property type="entry name" value="MetI-like"/>
</dbReference>
<keyword evidence="4 7" id="KW-0812">Transmembrane</keyword>
<feature type="transmembrane region" description="Helical" evidence="7">
    <location>
        <begin position="198"/>
        <end position="223"/>
    </location>
</feature>
<evidence type="ECO:0000256" key="6">
    <source>
        <dbReference type="ARBA" id="ARBA00023136"/>
    </source>
</evidence>
<sequence length="290" mass="33153">MSFWDRVKPYVMVSPSITVFLLFFIYPIMYLFFLSFTSWNLISLTKTFVGIENYVELLKSPQFHLVIKNTVLYTFLMVSISIGLALPTALWLNKRGFLHKFTQGVIFTPHIISLVSISLVWMWIMDPDYGLLNWVMGFVGIPPSKWLANPKTALISLVVVGVWKTLGYNTLVLIAGLQSIPKDIYEAAELDNASKWRNFYKITLPMLSPSLFFLLVISTIASFKVFDTINIMTQGGPIDTTNMIVFFIYQNAFDFFKIGYASAAGVLLVIFLGLMTFIHFKLLANRVHYR</sequence>
<evidence type="ECO:0000256" key="1">
    <source>
        <dbReference type="ARBA" id="ARBA00004651"/>
    </source>
</evidence>
<keyword evidence="6 7" id="KW-0472">Membrane</keyword>
<keyword evidence="2 7" id="KW-0813">Transport</keyword>
<evidence type="ECO:0000256" key="7">
    <source>
        <dbReference type="RuleBase" id="RU363032"/>
    </source>
</evidence>
<dbReference type="GO" id="GO:0005886">
    <property type="term" value="C:plasma membrane"/>
    <property type="evidence" value="ECO:0007669"/>
    <property type="project" value="UniProtKB-SubCell"/>
</dbReference>
<dbReference type="Gene3D" id="1.10.3720.10">
    <property type="entry name" value="MetI-like"/>
    <property type="match status" value="1"/>
</dbReference>
<feature type="transmembrane region" description="Helical" evidence="7">
    <location>
        <begin position="153"/>
        <end position="177"/>
    </location>
</feature>
<name>A0A239EKG8_9FIRM</name>
<feature type="transmembrane region" description="Helical" evidence="7">
    <location>
        <begin position="258"/>
        <end position="280"/>
    </location>
</feature>
<evidence type="ECO:0000259" key="8">
    <source>
        <dbReference type="PROSITE" id="PS50928"/>
    </source>
</evidence>
<evidence type="ECO:0000256" key="5">
    <source>
        <dbReference type="ARBA" id="ARBA00022989"/>
    </source>
</evidence>